<evidence type="ECO:0000313" key="2">
    <source>
        <dbReference type="Proteomes" id="UP000001317"/>
    </source>
</evidence>
<evidence type="ECO:0000313" key="1">
    <source>
        <dbReference type="EMBL" id="ABZ78038.1"/>
    </source>
</evidence>
<reference evidence="1" key="1">
    <citation type="submission" date="2008-01" db="EMBL/GenBank/DDBJ databases">
        <title>Complete sequence of Shewanella halifaxensis HAW-EB4.</title>
        <authorList>
            <consortium name="US DOE Joint Genome Institute"/>
            <person name="Copeland A."/>
            <person name="Lucas S."/>
            <person name="Lapidus A."/>
            <person name="Glavina del Rio T."/>
            <person name="Dalin E."/>
            <person name="Tice H."/>
            <person name="Bruce D."/>
            <person name="Goodwin L."/>
            <person name="Pitluck S."/>
            <person name="Sims D."/>
            <person name="Brettin T."/>
            <person name="Detter J.C."/>
            <person name="Han C."/>
            <person name="Kuske C.R."/>
            <person name="Schmutz J."/>
            <person name="Larimer F."/>
            <person name="Land M."/>
            <person name="Hauser L."/>
            <person name="Kyrpides N."/>
            <person name="Kim E."/>
            <person name="Zhao J.-S."/>
            <person name="Richardson P."/>
        </authorList>
    </citation>
    <scope>NUCLEOTIDE SEQUENCE [LARGE SCALE GENOMIC DNA]</scope>
    <source>
        <strain evidence="1">HAW-EB4</strain>
    </source>
</reference>
<dbReference type="KEGG" id="shl:Shal_3493"/>
<gene>
    <name evidence="1" type="ordered locus">Shal_3493</name>
</gene>
<dbReference type="Proteomes" id="UP000001317">
    <property type="component" value="Chromosome"/>
</dbReference>
<accession>B0TT97</accession>
<proteinExistence type="predicted"/>
<protein>
    <submittedName>
        <fullName evidence="1">Uncharacterized protein</fullName>
    </submittedName>
</protein>
<dbReference type="AlphaFoldDB" id="B0TT97"/>
<dbReference type="HOGENOM" id="CLU_2587781_0_0_6"/>
<sequence length="80" mass="9158">MYKETEWASLFFIPVWRFTPDYLLVCELCQYEVKLARPLGKKLALSESCDQALHRSILHSKVEAFVAEHQGANSKASNNV</sequence>
<dbReference type="EMBL" id="CP000931">
    <property type="protein sequence ID" value="ABZ78038.1"/>
    <property type="molecule type" value="Genomic_DNA"/>
</dbReference>
<keyword evidence="2" id="KW-1185">Reference proteome</keyword>
<name>B0TT97_SHEHH</name>
<organism evidence="1 2">
    <name type="scientific">Shewanella halifaxensis (strain HAW-EB4)</name>
    <dbReference type="NCBI Taxonomy" id="458817"/>
    <lineage>
        <taxon>Bacteria</taxon>
        <taxon>Pseudomonadati</taxon>
        <taxon>Pseudomonadota</taxon>
        <taxon>Gammaproteobacteria</taxon>
        <taxon>Alteromonadales</taxon>
        <taxon>Shewanellaceae</taxon>
        <taxon>Shewanella</taxon>
    </lineage>
</organism>
<dbReference type="eggNOG" id="ENOG5031H56">
    <property type="taxonomic scope" value="Bacteria"/>
</dbReference>